<keyword evidence="2" id="KW-1185">Reference proteome</keyword>
<proteinExistence type="predicted"/>
<accession>A0A517WRK4</accession>
<evidence type="ECO:0000313" key="2">
    <source>
        <dbReference type="Proteomes" id="UP000318384"/>
    </source>
</evidence>
<dbReference type="AlphaFoldDB" id="A0A517WRK4"/>
<reference evidence="1 2" key="1">
    <citation type="submission" date="2019-03" db="EMBL/GenBank/DDBJ databases">
        <title>Deep-cultivation of Planctomycetes and their phenomic and genomic characterization uncovers novel biology.</title>
        <authorList>
            <person name="Wiegand S."/>
            <person name="Jogler M."/>
            <person name="Boedeker C."/>
            <person name="Pinto D."/>
            <person name="Vollmers J."/>
            <person name="Rivas-Marin E."/>
            <person name="Kohn T."/>
            <person name="Peeters S.H."/>
            <person name="Heuer A."/>
            <person name="Rast P."/>
            <person name="Oberbeckmann S."/>
            <person name="Bunk B."/>
            <person name="Jeske O."/>
            <person name="Meyerdierks A."/>
            <person name="Storesund J.E."/>
            <person name="Kallscheuer N."/>
            <person name="Luecker S."/>
            <person name="Lage O.M."/>
            <person name="Pohl T."/>
            <person name="Merkel B.J."/>
            <person name="Hornburger P."/>
            <person name="Mueller R.-W."/>
            <person name="Bruemmer F."/>
            <person name="Labrenz M."/>
            <person name="Spormann A.M."/>
            <person name="Op den Camp H."/>
            <person name="Overmann J."/>
            <person name="Amann R."/>
            <person name="Jetten M.S.M."/>
            <person name="Mascher T."/>
            <person name="Medema M.H."/>
            <person name="Devos D.P."/>
            <person name="Kaster A.-K."/>
            <person name="Ovreas L."/>
            <person name="Rohde M."/>
            <person name="Galperin M.Y."/>
            <person name="Jogler C."/>
        </authorList>
    </citation>
    <scope>NUCLEOTIDE SEQUENCE [LARGE SCALE GENOMIC DNA]</scope>
    <source>
        <strain evidence="1 2">V202</strain>
    </source>
</reference>
<sequence length="40" mass="4477">MLAVNDSLNVTHLLFADKWLKCLARSNSKAPRTRADGIYS</sequence>
<organism evidence="1 2">
    <name type="scientific">Gimesia aquarii</name>
    <dbReference type="NCBI Taxonomy" id="2527964"/>
    <lineage>
        <taxon>Bacteria</taxon>
        <taxon>Pseudomonadati</taxon>
        <taxon>Planctomycetota</taxon>
        <taxon>Planctomycetia</taxon>
        <taxon>Planctomycetales</taxon>
        <taxon>Planctomycetaceae</taxon>
        <taxon>Gimesia</taxon>
    </lineage>
</organism>
<evidence type="ECO:0000313" key="1">
    <source>
        <dbReference type="EMBL" id="QDU07897.1"/>
    </source>
</evidence>
<gene>
    <name evidence="1" type="ORF">V202x_12580</name>
</gene>
<protein>
    <submittedName>
        <fullName evidence="1">Uncharacterized protein</fullName>
    </submittedName>
</protein>
<name>A0A517WRK4_9PLAN</name>
<dbReference type="EMBL" id="CP037422">
    <property type="protein sequence ID" value="QDU07897.1"/>
    <property type="molecule type" value="Genomic_DNA"/>
</dbReference>
<dbReference type="Proteomes" id="UP000318384">
    <property type="component" value="Chromosome"/>
</dbReference>